<evidence type="ECO:0000256" key="8">
    <source>
        <dbReference type="SAM" id="MobiDB-lite"/>
    </source>
</evidence>
<evidence type="ECO:0000256" key="1">
    <source>
        <dbReference type="ARBA" id="ARBA00000707"/>
    </source>
</evidence>
<dbReference type="PROSITE" id="PS50235">
    <property type="entry name" value="USP_3"/>
    <property type="match status" value="1"/>
</dbReference>
<dbReference type="InterPro" id="IPR036873">
    <property type="entry name" value="Rhodanese-like_dom_sf"/>
</dbReference>
<dbReference type="InterPro" id="IPR028889">
    <property type="entry name" value="USP"/>
</dbReference>
<keyword evidence="6 7" id="KW-0788">Thiol protease</keyword>
<dbReference type="GO" id="GO:0016579">
    <property type="term" value="P:protein deubiquitination"/>
    <property type="evidence" value="ECO:0007669"/>
    <property type="project" value="InterPro"/>
</dbReference>
<dbReference type="Gene3D" id="3.90.70.10">
    <property type="entry name" value="Cysteine proteinases"/>
    <property type="match status" value="1"/>
</dbReference>
<dbReference type="PROSITE" id="PS00973">
    <property type="entry name" value="USP_2"/>
    <property type="match status" value="1"/>
</dbReference>
<dbReference type="SUPFAM" id="SSF52821">
    <property type="entry name" value="Rhodanese/Cell cycle control phosphatase"/>
    <property type="match status" value="1"/>
</dbReference>
<dbReference type="KEGG" id="dha:DEHA2F24882g"/>
<feature type="region of interest" description="Disordered" evidence="8">
    <location>
        <begin position="420"/>
        <end position="500"/>
    </location>
</feature>
<dbReference type="Pfam" id="PF00443">
    <property type="entry name" value="UCH"/>
    <property type="match status" value="1"/>
</dbReference>
<feature type="compositionally biased region" description="Low complexity" evidence="8">
    <location>
        <begin position="374"/>
        <end position="383"/>
    </location>
</feature>
<dbReference type="PROSITE" id="PS00972">
    <property type="entry name" value="USP_1"/>
    <property type="match status" value="1"/>
</dbReference>
<dbReference type="PANTHER" id="PTHR21646:SF95">
    <property type="entry name" value="UBIQUITIN CARBOXYL-TERMINAL HYDROLASE 4-RELATED"/>
    <property type="match status" value="1"/>
</dbReference>
<comment type="similarity">
    <text evidence="2 7">Belongs to the peptidase C19 family.</text>
</comment>
<feature type="compositionally biased region" description="Polar residues" evidence="8">
    <location>
        <begin position="448"/>
        <end position="458"/>
    </location>
</feature>
<dbReference type="InParanoid" id="Q6BK50"/>
<feature type="compositionally biased region" description="Basic and acidic residues" evidence="8">
    <location>
        <begin position="363"/>
        <end position="373"/>
    </location>
</feature>
<dbReference type="InterPro" id="IPR018200">
    <property type="entry name" value="USP_CS"/>
</dbReference>
<proteinExistence type="inferred from homology"/>
<evidence type="ECO:0000313" key="11">
    <source>
        <dbReference type="Proteomes" id="UP000000599"/>
    </source>
</evidence>
<reference evidence="10 11" key="1">
    <citation type="journal article" date="2004" name="Nature">
        <title>Genome evolution in yeasts.</title>
        <authorList>
            <consortium name="Genolevures"/>
            <person name="Dujon B."/>
            <person name="Sherman D."/>
            <person name="Fischer G."/>
            <person name="Durrens P."/>
            <person name="Casaregola S."/>
            <person name="Lafontaine I."/>
            <person name="de Montigny J."/>
            <person name="Marck C."/>
            <person name="Neuveglise C."/>
            <person name="Talla E."/>
            <person name="Goffard N."/>
            <person name="Frangeul L."/>
            <person name="Aigle M."/>
            <person name="Anthouard V."/>
            <person name="Babour A."/>
            <person name="Barbe V."/>
            <person name="Barnay S."/>
            <person name="Blanchin S."/>
            <person name="Beckerich J.M."/>
            <person name="Beyne E."/>
            <person name="Bleykasten C."/>
            <person name="Boisrame A."/>
            <person name="Boyer J."/>
            <person name="Cattolico L."/>
            <person name="Confanioleri F."/>
            <person name="de Daruvar A."/>
            <person name="Despons L."/>
            <person name="Fabre E."/>
            <person name="Fairhead C."/>
            <person name="Ferry-Dumazet H."/>
            <person name="Groppi A."/>
            <person name="Hantraye F."/>
            <person name="Hennequin C."/>
            <person name="Jauniaux N."/>
            <person name="Joyet P."/>
            <person name="Kachouri R."/>
            <person name="Kerrest A."/>
            <person name="Koszul R."/>
            <person name="Lemaire M."/>
            <person name="Lesur I."/>
            <person name="Ma L."/>
            <person name="Muller H."/>
            <person name="Nicaud J.M."/>
            <person name="Nikolski M."/>
            <person name="Oztas S."/>
            <person name="Ozier-Kalogeropoulos O."/>
            <person name="Pellenz S."/>
            <person name="Potier S."/>
            <person name="Richard G.F."/>
            <person name="Straub M.L."/>
            <person name="Suleau A."/>
            <person name="Swennene D."/>
            <person name="Tekaia F."/>
            <person name="Wesolowski-Louvel M."/>
            <person name="Westhof E."/>
            <person name="Wirth B."/>
            <person name="Zeniou-Meyer M."/>
            <person name="Zivanovic I."/>
            <person name="Bolotin-Fukuhara M."/>
            <person name="Thierry A."/>
            <person name="Bouchier C."/>
            <person name="Caudron B."/>
            <person name="Scarpelli C."/>
            <person name="Gaillardin C."/>
            <person name="Weissenbach J."/>
            <person name="Wincker P."/>
            <person name="Souciet J.L."/>
        </authorList>
    </citation>
    <scope>NUCLEOTIDE SEQUENCE [LARGE SCALE GENOMIC DNA]</scope>
    <source>
        <strain evidence="11">ATCC 36239 / CBS 767 / BCRC 21394 / JCM 1990 / NBRC 0083 / IGC 2968</strain>
    </source>
</reference>
<feature type="compositionally biased region" description="Low complexity" evidence="8">
    <location>
        <begin position="420"/>
        <end position="439"/>
    </location>
</feature>
<dbReference type="HOGENOM" id="CLU_005922_1_0_1"/>
<dbReference type="Gene3D" id="3.40.250.10">
    <property type="entry name" value="Rhodanese-like domain"/>
    <property type="match status" value="1"/>
</dbReference>
<evidence type="ECO:0000256" key="4">
    <source>
        <dbReference type="ARBA" id="ARBA00022786"/>
    </source>
</evidence>
<keyword evidence="4 7" id="KW-0833">Ubl conjugation pathway</keyword>
<dbReference type="InterPro" id="IPR038765">
    <property type="entry name" value="Papain-like_cys_pep_sf"/>
</dbReference>
<dbReference type="GO" id="GO:0006508">
    <property type="term" value="P:proteolysis"/>
    <property type="evidence" value="ECO:0007669"/>
    <property type="project" value="UniProtKB-KW"/>
</dbReference>
<sequence>MTSGTVKFRSLGELRSLSSTMTNDLISSTRKIPKLLGHQVSLIEIFTHESKKLEKLGYCDYELALVSFDISVALYKFCEKAVTIETKGFLDDIKVTLASKKSKYEHLIEAFSGTSKSEDSNDTNGSVDPLLARFNNLKSPSPSESEDGPQGSHTEFINIDAFKYKEFINPAELHELLFSEGYSSKNVLLIDFRTRKEFNYNHINYSEIVNIEPDWVNSLLGSSKEAHDIVDQTLEARLEMLLPSEQYKRFLKRFTYDLVVVYNLRYGPGIEEEDRFTSLKNSLINGDSNGIAVQCPIQKLIDIITYKNKYISSKLKRHPCILAGGVKAWYDMFGEKYILKTNATQILARPEASLSRGGSESSISRRNDNKTPEESISPERSSSPYLKNFGEYLSTAKSTNTPISNSFSPSTLMAATTSSINSNTSSSFQNSTNSRSSSSGGSFIDGENLNSSPPQQQKPKLASSSPRRESNSSVSNLSQTFTNSLSSSKSSSTNESSLTSKNNNTIKFLEQYTTGLTNLGNSCYMNCILQCLAATPQLTKFFFPNISSSSLPSSSSLQSYRQHINVNNKLGSKGILTTNFVNLLMNMFTNVGKYFTPTSFKKVVGSLSPGQQFATFDQQDCIEFLNFILDGLHEDLNQMLISDPEEKKTILELTPEQEKTREFLPVRLASTIEWERYLKLNFSIIVDFFQGQYLSQLKCLECGLTSTTYNAFSILSLPIPEKLGSLKDVSLHDCLEGFVTTELLDDDNKWHCPSCKRFTKSTKKITITRLPQVLIIHFKRFKINSKGYFNKLDTFINYPVNDVLDLTSYWPDVGTSVNSNLKSNEKISKEKEKQILSTLPTRNQQPPFRYKLYGVANHFGNLSTGHYTSYVYKQSDSKKTRDWCYFDDAKVTYNCKESQVLNRNAYCLFYQRI</sequence>
<dbReference type="eggNOG" id="KOG1868">
    <property type="taxonomic scope" value="Eukaryota"/>
</dbReference>
<dbReference type="Proteomes" id="UP000000599">
    <property type="component" value="Chromosome F"/>
</dbReference>
<evidence type="ECO:0000259" key="9">
    <source>
        <dbReference type="PROSITE" id="PS50235"/>
    </source>
</evidence>
<keyword evidence="3 7" id="KW-0645">Protease</keyword>
<keyword evidence="5 7" id="KW-0378">Hydrolase</keyword>
<organism evidence="10 11">
    <name type="scientific">Debaryomyces hansenii (strain ATCC 36239 / CBS 767 / BCRC 21394 / JCM 1990 / NBRC 0083 / IGC 2968)</name>
    <name type="common">Yeast</name>
    <name type="synonym">Torulaspora hansenii</name>
    <dbReference type="NCBI Taxonomy" id="284592"/>
    <lineage>
        <taxon>Eukaryota</taxon>
        <taxon>Fungi</taxon>
        <taxon>Dikarya</taxon>
        <taxon>Ascomycota</taxon>
        <taxon>Saccharomycotina</taxon>
        <taxon>Pichiomycetes</taxon>
        <taxon>Debaryomycetaceae</taxon>
        <taxon>Debaryomyces</taxon>
    </lineage>
</organism>
<protein>
    <recommendedName>
        <fullName evidence="7">Ubiquitin carboxyl-terminal hydrolase</fullName>
        <ecNumber evidence="7">3.4.19.12</ecNumber>
    </recommendedName>
</protein>
<dbReference type="CDD" id="cd02674">
    <property type="entry name" value="Peptidase_C19R"/>
    <property type="match status" value="1"/>
</dbReference>
<dbReference type="FunCoup" id="Q6BK50">
    <property type="interactions" value="157"/>
</dbReference>
<dbReference type="SUPFAM" id="SSF54001">
    <property type="entry name" value="Cysteine proteinases"/>
    <property type="match status" value="1"/>
</dbReference>
<evidence type="ECO:0000313" key="10">
    <source>
        <dbReference type="EMBL" id="CAG89836.2"/>
    </source>
</evidence>
<accession>Q6BK50</accession>
<keyword evidence="11" id="KW-1185">Reference proteome</keyword>
<dbReference type="OMA" id="FDQQDCI"/>
<dbReference type="EC" id="3.4.19.12" evidence="7"/>
<dbReference type="GeneID" id="2903801"/>
<dbReference type="EMBL" id="CR382138">
    <property type="protein sequence ID" value="CAG89836.2"/>
    <property type="molecule type" value="Genomic_DNA"/>
</dbReference>
<feature type="compositionally biased region" description="Low complexity" evidence="8">
    <location>
        <begin position="471"/>
        <end position="500"/>
    </location>
</feature>
<evidence type="ECO:0000256" key="6">
    <source>
        <dbReference type="ARBA" id="ARBA00022807"/>
    </source>
</evidence>
<feature type="region of interest" description="Disordered" evidence="8">
    <location>
        <begin position="351"/>
        <end position="383"/>
    </location>
</feature>
<dbReference type="GO" id="GO:0004843">
    <property type="term" value="F:cysteine-type deubiquitinase activity"/>
    <property type="evidence" value="ECO:0007669"/>
    <property type="project" value="UniProtKB-UniRule"/>
</dbReference>
<dbReference type="AlphaFoldDB" id="Q6BK50"/>
<dbReference type="VEuPathDB" id="FungiDB:DEHA2F24882g"/>
<feature type="domain" description="USP" evidence="9">
    <location>
        <begin position="514"/>
        <end position="913"/>
    </location>
</feature>
<dbReference type="InterPro" id="IPR050185">
    <property type="entry name" value="Ub_carboxyl-term_hydrolase"/>
</dbReference>
<evidence type="ECO:0000256" key="3">
    <source>
        <dbReference type="ARBA" id="ARBA00022670"/>
    </source>
</evidence>
<evidence type="ECO:0000256" key="5">
    <source>
        <dbReference type="ARBA" id="ARBA00022801"/>
    </source>
</evidence>
<dbReference type="STRING" id="284592.Q6BK50"/>
<dbReference type="InterPro" id="IPR001394">
    <property type="entry name" value="Peptidase_C19_UCH"/>
</dbReference>
<dbReference type="OrthoDB" id="292964at2759"/>
<dbReference type="RefSeq" id="XP_461421.2">
    <property type="nucleotide sequence ID" value="XM_461421.1"/>
</dbReference>
<feature type="compositionally biased region" description="Low complexity" evidence="8">
    <location>
        <begin position="353"/>
        <end position="362"/>
    </location>
</feature>
<evidence type="ECO:0000256" key="7">
    <source>
        <dbReference type="RuleBase" id="RU366025"/>
    </source>
</evidence>
<dbReference type="PANTHER" id="PTHR21646">
    <property type="entry name" value="UBIQUITIN CARBOXYL-TERMINAL HYDROLASE"/>
    <property type="match status" value="1"/>
</dbReference>
<evidence type="ECO:0000256" key="2">
    <source>
        <dbReference type="ARBA" id="ARBA00009085"/>
    </source>
</evidence>
<gene>
    <name evidence="10" type="ordered locus">DEHA2F24882g</name>
</gene>
<comment type="catalytic activity">
    <reaction evidence="1 7">
        <text>Thiol-dependent hydrolysis of ester, thioester, amide, peptide and isopeptide bonds formed by the C-terminal Gly of ubiquitin (a 76-residue protein attached to proteins as an intracellular targeting signal).</text>
        <dbReference type="EC" id="3.4.19.12"/>
    </reaction>
</comment>
<name>Q6BK50_DEBHA</name>